<dbReference type="EMBL" id="JBHTOG010000004">
    <property type="protein sequence ID" value="MFD1431372.1"/>
    <property type="molecule type" value="Genomic_DNA"/>
</dbReference>
<proteinExistence type="predicted"/>
<sequence>MNEFTVKSILGALKETLDEMRGQPLGNSLSGIFTTTPPYDELQTTPDEMAPFMRVTMLPGDAADYADDARVAEYPRVQVDAWLPVTTDYADLQSQIYAVMHAAGWERDYKDAYVDVDTPSLRMIIGYYEYQGLPLG</sequence>
<name>A0ABW4CLY9_9LACO</name>
<evidence type="ECO:0000313" key="1">
    <source>
        <dbReference type="EMBL" id="MFD1431372.1"/>
    </source>
</evidence>
<comment type="caution">
    <text evidence="1">The sequence shown here is derived from an EMBL/GenBank/DDBJ whole genome shotgun (WGS) entry which is preliminary data.</text>
</comment>
<organism evidence="1 2">
    <name type="scientific">Lacticaseibacillus yichunensis</name>
    <dbReference type="NCBI Taxonomy" id="2486015"/>
    <lineage>
        <taxon>Bacteria</taxon>
        <taxon>Bacillati</taxon>
        <taxon>Bacillota</taxon>
        <taxon>Bacilli</taxon>
        <taxon>Lactobacillales</taxon>
        <taxon>Lactobacillaceae</taxon>
        <taxon>Lacticaseibacillus</taxon>
    </lineage>
</organism>
<reference evidence="2" key="1">
    <citation type="journal article" date="2019" name="Int. J. Syst. Evol. Microbiol.">
        <title>The Global Catalogue of Microorganisms (GCM) 10K type strain sequencing project: providing services to taxonomists for standard genome sequencing and annotation.</title>
        <authorList>
            <consortium name="The Broad Institute Genomics Platform"/>
            <consortium name="The Broad Institute Genome Sequencing Center for Infectious Disease"/>
            <person name="Wu L."/>
            <person name="Ma J."/>
        </authorList>
    </citation>
    <scope>NUCLEOTIDE SEQUENCE [LARGE SCALE GENOMIC DNA]</scope>
    <source>
        <strain evidence="2">CCM 8947</strain>
    </source>
</reference>
<protein>
    <submittedName>
        <fullName evidence="1">Phage tail protein</fullName>
    </submittedName>
</protein>
<keyword evidence="2" id="KW-1185">Reference proteome</keyword>
<dbReference type="RefSeq" id="WP_125697239.1">
    <property type="nucleotide sequence ID" value="NZ_JBHTOG010000004.1"/>
</dbReference>
<evidence type="ECO:0000313" key="2">
    <source>
        <dbReference type="Proteomes" id="UP001597192"/>
    </source>
</evidence>
<dbReference type="Proteomes" id="UP001597192">
    <property type="component" value="Unassembled WGS sequence"/>
</dbReference>
<accession>A0ABW4CLY9</accession>
<gene>
    <name evidence="1" type="ORF">ACFQ47_01440</name>
</gene>